<comment type="caution">
    <text evidence="2">The sequence shown here is derived from an EMBL/GenBank/DDBJ whole genome shotgun (WGS) entry which is preliminary data.</text>
</comment>
<dbReference type="Pfam" id="PF20032">
    <property type="entry name" value="ADYC"/>
    <property type="match status" value="1"/>
</dbReference>
<gene>
    <name evidence="2" type="ORF">SYV04_06340</name>
</gene>
<organism evidence="2 3">
    <name type="scientific">Hyalangium rubrum</name>
    <dbReference type="NCBI Taxonomy" id="3103134"/>
    <lineage>
        <taxon>Bacteria</taxon>
        <taxon>Pseudomonadati</taxon>
        <taxon>Myxococcota</taxon>
        <taxon>Myxococcia</taxon>
        <taxon>Myxococcales</taxon>
        <taxon>Cystobacterineae</taxon>
        <taxon>Archangiaceae</taxon>
        <taxon>Hyalangium</taxon>
    </lineage>
</organism>
<evidence type="ECO:0000259" key="1">
    <source>
        <dbReference type="Pfam" id="PF20032"/>
    </source>
</evidence>
<protein>
    <submittedName>
        <fullName evidence="2">ADYC domain-containing protein</fullName>
    </submittedName>
</protein>
<evidence type="ECO:0000313" key="3">
    <source>
        <dbReference type="Proteomes" id="UP001291309"/>
    </source>
</evidence>
<dbReference type="Proteomes" id="UP001291309">
    <property type="component" value="Unassembled WGS sequence"/>
</dbReference>
<reference evidence="2 3" key="1">
    <citation type="submission" date="2023-12" db="EMBL/GenBank/DDBJ databases">
        <title>the genome sequence of Hyalangium sp. s54d21.</title>
        <authorList>
            <person name="Zhang X."/>
        </authorList>
    </citation>
    <scope>NUCLEOTIDE SEQUENCE [LARGE SCALE GENOMIC DNA]</scope>
    <source>
        <strain evidence="3">s54d21</strain>
    </source>
</reference>
<dbReference type="InterPro" id="IPR045426">
    <property type="entry name" value="ADYC"/>
</dbReference>
<proteinExistence type="predicted"/>
<name>A0ABU5GXS3_9BACT</name>
<dbReference type="PROSITE" id="PS51257">
    <property type="entry name" value="PROKAR_LIPOPROTEIN"/>
    <property type="match status" value="1"/>
</dbReference>
<feature type="domain" description="ADYC" evidence="1">
    <location>
        <begin position="100"/>
        <end position="280"/>
    </location>
</feature>
<dbReference type="EMBL" id="JAXIVS010000002">
    <property type="protein sequence ID" value="MDY7225992.1"/>
    <property type="molecule type" value="Genomic_DNA"/>
</dbReference>
<sequence>MGAKHVVGAAVAAWVAVGCGVSQPQVESTPSMDTAVAKLASPNGRNMNGRNMNGSFLNRMLVAVRYDGAKREGMSTPMDSVWLEGSVLHGLSDTEELSGLDFLKVRFTGELDNGQTVALRVDSATQGQGADQDIWSYGVSYQDPADGYWYPICTNADGSPAKAIALENRWDYRQGVEGGGSKIYDASAFTFACEGAALAKCVRFGYAPWRSLGGTSLEGHHQACTRMVRADFCGDGTSYTVDGNWVNLYDSMNVQVDSESWVAEAEWTSNGASCVTSKTRATSPIQCGSGMVVNDCGTNFSSGALLISETPPAQP</sequence>
<accession>A0ABU5GXS3</accession>
<dbReference type="RefSeq" id="WP_321544714.1">
    <property type="nucleotide sequence ID" value="NZ_JAXIVS010000002.1"/>
</dbReference>
<keyword evidence="3" id="KW-1185">Reference proteome</keyword>
<evidence type="ECO:0000313" key="2">
    <source>
        <dbReference type="EMBL" id="MDY7225992.1"/>
    </source>
</evidence>